<keyword evidence="2 11" id="KW-0808">Transferase</keyword>
<keyword evidence="8 11" id="KW-0067">ATP-binding</keyword>
<dbReference type="PRINTS" id="PR00300">
    <property type="entry name" value="CLPPROTEASEA"/>
</dbReference>
<dbReference type="NCBIfam" id="NF004046">
    <property type="entry name" value="PRK05563.1"/>
    <property type="match status" value="1"/>
</dbReference>
<evidence type="ECO:0000259" key="13">
    <source>
        <dbReference type="SMART" id="SM00382"/>
    </source>
</evidence>
<evidence type="ECO:0000256" key="3">
    <source>
        <dbReference type="ARBA" id="ARBA00022695"/>
    </source>
</evidence>
<dbReference type="EC" id="2.7.7.7" evidence="11"/>
<evidence type="ECO:0000256" key="11">
    <source>
        <dbReference type="RuleBase" id="RU364063"/>
    </source>
</evidence>
<dbReference type="FunFam" id="3.40.50.300:FF:000014">
    <property type="entry name" value="DNA polymerase III subunit gamma/tau"/>
    <property type="match status" value="1"/>
</dbReference>
<dbReference type="Gene3D" id="1.20.272.10">
    <property type="match status" value="1"/>
</dbReference>
<evidence type="ECO:0000256" key="7">
    <source>
        <dbReference type="ARBA" id="ARBA00022833"/>
    </source>
</evidence>
<feature type="domain" description="AAA+ ATPase" evidence="13">
    <location>
        <begin position="59"/>
        <end position="201"/>
    </location>
</feature>
<dbReference type="EMBL" id="LN890655">
    <property type="protein sequence ID" value="CUS04766.2"/>
    <property type="molecule type" value="Genomic_DNA"/>
</dbReference>
<evidence type="ECO:0000256" key="10">
    <source>
        <dbReference type="ARBA" id="ARBA00049244"/>
    </source>
</evidence>
<evidence type="ECO:0000256" key="12">
    <source>
        <dbReference type="SAM" id="MobiDB-lite"/>
    </source>
</evidence>
<comment type="function">
    <text evidence="11">DNA polymerase III is a complex, multichain enzyme responsible for most of the replicative synthesis in bacteria. This DNA polymerase also exhibits 3' to 5' exonuclease activity.</text>
</comment>
<evidence type="ECO:0000256" key="4">
    <source>
        <dbReference type="ARBA" id="ARBA00022705"/>
    </source>
</evidence>
<dbReference type="GO" id="GO:0003887">
    <property type="term" value="F:DNA-directed DNA polymerase activity"/>
    <property type="evidence" value="ECO:0007669"/>
    <property type="project" value="UniProtKB-KW"/>
</dbReference>
<dbReference type="InterPro" id="IPR012763">
    <property type="entry name" value="DNA_pol_III_sug/sutau_N"/>
</dbReference>
<evidence type="ECO:0000313" key="15">
    <source>
        <dbReference type="Proteomes" id="UP000215027"/>
    </source>
</evidence>
<gene>
    <name evidence="14" type="primary">G040G09</name>
    <name evidence="11" type="synonym">dnaX</name>
    <name evidence="14" type="ORF">CFX0092_A2888</name>
</gene>
<dbReference type="NCBIfam" id="TIGR02397">
    <property type="entry name" value="dnaX_nterm"/>
    <property type="match status" value="1"/>
</dbReference>
<dbReference type="InterPro" id="IPR050238">
    <property type="entry name" value="DNA_Rep/Repair_Clamp_Loader"/>
</dbReference>
<keyword evidence="5" id="KW-0479">Metal-binding</keyword>
<evidence type="ECO:0000256" key="6">
    <source>
        <dbReference type="ARBA" id="ARBA00022741"/>
    </source>
</evidence>
<dbReference type="InterPro" id="IPR027417">
    <property type="entry name" value="P-loop_NTPase"/>
</dbReference>
<dbReference type="Pfam" id="PF13177">
    <property type="entry name" value="DNA_pol3_delta2"/>
    <property type="match status" value="1"/>
</dbReference>
<dbReference type="Pfam" id="PF12169">
    <property type="entry name" value="DNA_pol3_gamma3"/>
    <property type="match status" value="1"/>
</dbReference>
<dbReference type="InterPro" id="IPR022754">
    <property type="entry name" value="DNA_pol_III_gamma-3"/>
</dbReference>
<comment type="catalytic activity">
    <reaction evidence="10 11">
        <text>DNA(n) + a 2'-deoxyribonucleoside 5'-triphosphate = DNA(n+1) + diphosphate</text>
        <dbReference type="Rhea" id="RHEA:22508"/>
        <dbReference type="Rhea" id="RHEA-COMP:17339"/>
        <dbReference type="Rhea" id="RHEA-COMP:17340"/>
        <dbReference type="ChEBI" id="CHEBI:33019"/>
        <dbReference type="ChEBI" id="CHEBI:61560"/>
        <dbReference type="ChEBI" id="CHEBI:173112"/>
        <dbReference type="EC" id="2.7.7.7"/>
    </reaction>
</comment>
<dbReference type="GO" id="GO:0009360">
    <property type="term" value="C:DNA polymerase III complex"/>
    <property type="evidence" value="ECO:0007669"/>
    <property type="project" value="InterPro"/>
</dbReference>
<sequence>MLKFQSITNASFVIRHSSLVTNLMSQALYRKWRPARFDQVIGQEHVTHTLQAAVVGDRVGHAYLFCGPRGTGKTTMARLLAKAVNCAADDPAERPDDACPLCAAVNEGRFLDMIEIDAASNTGVDDIRNLRDKVNFSPSQGRNKVYIIDEVHMLSTAAFNALLKTLEEPPAHTIFVLATTEEHKVPLTIKSRCQQFNFRLLTTPEITARLNWLAQQEGLAIEPAAVELIARQAAGSLRDAESLLDQLIVSPDDRITLERAQLVLGTAPDAAIVALTEAWLEGDSARGLGVIHDALGSGADARQFCRQMVAYLRQLLLLGMAGQMEVEGPVERRAEMLAQTRRAPRRALIDAVRRFHEAALQPAGSWQPQLPLELAFVELVVGGGAGAQGGRGAGERERPLVVDSRPPTNDALPPTAEQQPAAKEQRATTEGNIPAGRGQPAAPADEWVGGSPPPPPPPSPSPAPEPAALTLAAVAGMWPEMTKRVGRRIKNLPALLTMCKPLALEGRTIVLGFDYPLLKDKFDKTPGALELVTDTFRTLGAADSLVRTVTTSDYPVPIARDEFKALAEELGGIVRDE</sequence>
<keyword evidence="6 11" id="KW-0547">Nucleotide-binding</keyword>
<dbReference type="SUPFAM" id="SSF48019">
    <property type="entry name" value="post-AAA+ oligomerization domain-like"/>
    <property type="match status" value="1"/>
</dbReference>
<protein>
    <recommendedName>
        <fullName evidence="11">DNA polymerase III subunit gamma/tau</fullName>
        <ecNumber evidence="11">2.7.7.7</ecNumber>
    </recommendedName>
</protein>
<dbReference type="PANTHER" id="PTHR11669">
    <property type="entry name" value="REPLICATION FACTOR C / DNA POLYMERASE III GAMMA-TAU SUBUNIT"/>
    <property type="match status" value="1"/>
</dbReference>
<dbReference type="KEGG" id="pbf:CFX0092_A2888"/>
<keyword evidence="3 11" id="KW-0548">Nucleotidyltransferase</keyword>
<dbReference type="Gene3D" id="1.10.8.60">
    <property type="match status" value="1"/>
</dbReference>
<evidence type="ECO:0000256" key="9">
    <source>
        <dbReference type="ARBA" id="ARBA00022932"/>
    </source>
</evidence>
<keyword evidence="9 11" id="KW-0239">DNA-directed DNA polymerase</keyword>
<dbReference type="GO" id="GO:0003677">
    <property type="term" value="F:DNA binding"/>
    <property type="evidence" value="ECO:0007669"/>
    <property type="project" value="InterPro"/>
</dbReference>
<dbReference type="GO" id="GO:0005524">
    <property type="term" value="F:ATP binding"/>
    <property type="evidence" value="ECO:0007669"/>
    <property type="project" value="UniProtKB-KW"/>
</dbReference>
<feature type="region of interest" description="Disordered" evidence="12">
    <location>
        <begin position="385"/>
        <end position="466"/>
    </location>
</feature>
<dbReference type="SUPFAM" id="SSF52540">
    <property type="entry name" value="P-loop containing nucleoside triphosphate hydrolases"/>
    <property type="match status" value="1"/>
</dbReference>
<keyword evidence="15" id="KW-1185">Reference proteome</keyword>
<proteinExistence type="inferred from homology"/>
<dbReference type="CDD" id="cd18137">
    <property type="entry name" value="HLD_clamp_pol_III_gamma_tau"/>
    <property type="match status" value="1"/>
</dbReference>
<evidence type="ECO:0000256" key="5">
    <source>
        <dbReference type="ARBA" id="ARBA00022723"/>
    </source>
</evidence>
<dbReference type="Pfam" id="PF22608">
    <property type="entry name" value="DNAX_ATPase_lid"/>
    <property type="match status" value="1"/>
</dbReference>
<dbReference type="SMART" id="SM00382">
    <property type="entry name" value="AAA"/>
    <property type="match status" value="1"/>
</dbReference>
<dbReference type="GO" id="GO:0046872">
    <property type="term" value="F:metal ion binding"/>
    <property type="evidence" value="ECO:0007669"/>
    <property type="project" value="UniProtKB-KW"/>
</dbReference>
<dbReference type="InterPro" id="IPR045085">
    <property type="entry name" value="HLD_clamp_pol_III_gamma_tau"/>
</dbReference>
<accession>A0A160T3Y9</accession>
<dbReference type="CDD" id="cd00009">
    <property type="entry name" value="AAA"/>
    <property type="match status" value="1"/>
</dbReference>
<organism evidence="14 15">
    <name type="scientific">Candidatus Promineifilum breve</name>
    <dbReference type="NCBI Taxonomy" id="1806508"/>
    <lineage>
        <taxon>Bacteria</taxon>
        <taxon>Bacillati</taxon>
        <taxon>Chloroflexota</taxon>
        <taxon>Ardenticatenia</taxon>
        <taxon>Candidatus Promineifilales</taxon>
        <taxon>Candidatus Promineifilaceae</taxon>
        <taxon>Candidatus Promineifilum</taxon>
    </lineage>
</organism>
<dbReference type="InterPro" id="IPR001270">
    <property type="entry name" value="ClpA/B"/>
</dbReference>
<dbReference type="Proteomes" id="UP000215027">
    <property type="component" value="Chromosome I"/>
</dbReference>
<keyword evidence="4 11" id="KW-0235">DNA replication</keyword>
<reference evidence="14" key="1">
    <citation type="submission" date="2016-01" db="EMBL/GenBank/DDBJ databases">
        <authorList>
            <person name="Mcilroy J.S."/>
            <person name="Karst M S."/>
            <person name="Albertsen M."/>
        </authorList>
    </citation>
    <scope>NUCLEOTIDE SEQUENCE</scope>
    <source>
        <strain evidence="14">Cfx-K</strain>
    </source>
</reference>
<comment type="similarity">
    <text evidence="1 11">Belongs to the DnaX/STICHEL family.</text>
</comment>
<comment type="subunit">
    <text evidence="11">DNA polymerase III contains a core (composed of alpha, epsilon and theta chains) that associates with a tau subunit. This core dimerizes to form the POLIII' complex. PolIII' associates with the gamma complex (composed of gamma, delta, delta', psi and chi chains) and with the beta chain to form the complete DNA polymerase III complex.</text>
</comment>
<evidence type="ECO:0000256" key="1">
    <source>
        <dbReference type="ARBA" id="ARBA00006360"/>
    </source>
</evidence>
<keyword evidence="7" id="KW-0862">Zinc</keyword>
<dbReference type="AlphaFoldDB" id="A0A160T3Y9"/>
<feature type="compositionally biased region" description="Pro residues" evidence="12">
    <location>
        <begin position="451"/>
        <end position="465"/>
    </location>
</feature>
<evidence type="ECO:0000313" key="14">
    <source>
        <dbReference type="EMBL" id="CUS04766.2"/>
    </source>
</evidence>
<dbReference type="GO" id="GO:0006261">
    <property type="term" value="P:DNA-templated DNA replication"/>
    <property type="evidence" value="ECO:0007669"/>
    <property type="project" value="TreeGrafter"/>
</dbReference>
<dbReference type="FunFam" id="1.10.8.60:FF:000013">
    <property type="entry name" value="DNA polymerase III subunit gamma/tau"/>
    <property type="match status" value="1"/>
</dbReference>
<dbReference type="PANTHER" id="PTHR11669:SF0">
    <property type="entry name" value="PROTEIN STICHEL-LIKE 2"/>
    <property type="match status" value="1"/>
</dbReference>
<evidence type="ECO:0000256" key="2">
    <source>
        <dbReference type="ARBA" id="ARBA00022679"/>
    </source>
</evidence>
<dbReference type="InterPro" id="IPR008921">
    <property type="entry name" value="DNA_pol3_clamp-load_cplx_C"/>
</dbReference>
<dbReference type="Gene3D" id="3.40.50.300">
    <property type="entry name" value="P-loop containing nucleotide triphosphate hydrolases"/>
    <property type="match status" value="1"/>
</dbReference>
<dbReference type="InterPro" id="IPR003593">
    <property type="entry name" value="AAA+_ATPase"/>
</dbReference>
<evidence type="ECO:0000256" key="8">
    <source>
        <dbReference type="ARBA" id="ARBA00022840"/>
    </source>
</evidence>
<name>A0A160T3Y9_9CHLR</name>